<dbReference type="GO" id="GO:0003964">
    <property type="term" value="F:RNA-directed DNA polymerase activity"/>
    <property type="evidence" value="ECO:0007669"/>
    <property type="project" value="UniProtKB-KW"/>
</dbReference>
<keyword evidence="2" id="KW-0808">Transferase</keyword>
<name>A0A699HIU8_TANCI</name>
<keyword evidence="2" id="KW-0695">RNA-directed DNA polymerase</keyword>
<feature type="region of interest" description="Disordered" evidence="1">
    <location>
        <begin position="359"/>
        <end position="460"/>
    </location>
</feature>
<dbReference type="AlphaFoldDB" id="A0A699HIU8"/>
<organism evidence="2">
    <name type="scientific">Tanacetum cinerariifolium</name>
    <name type="common">Dalmatian daisy</name>
    <name type="synonym">Chrysanthemum cinerariifolium</name>
    <dbReference type="NCBI Taxonomy" id="118510"/>
    <lineage>
        <taxon>Eukaryota</taxon>
        <taxon>Viridiplantae</taxon>
        <taxon>Streptophyta</taxon>
        <taxon>Embryophyta</taxon>
        <taxon>Tracheophyta</taxon>
        <taxon>Spermatophyta</taxon>
        <taxon>Magnoliopsida</taxon>
        <taxon>eudicotyledons</taxon>
        <taxon>Gunneridae</taxon>
        <taxon>Pentapetalae</taxon>
        <taxon>asterids</taxon>
        <taxon>campanulids</taxon>
        <taxon>Asterales</taxon>
        <taxon>Asteraceae</taxon>
        <taxon>Asteroideae</taxon>
        <taxon>Anthemideae</taxon>
        <taxon>Anthemidinae</taxon>
        <taxon>Tanacetum</taxon>
    </lineage>
</organism>
<sequence>MLHEPCEKDARYAPCNVEGTCSEHVPKAFYAETVIDENGCLIYRWRDNKMSVKKGNRHGLSKKQVYGRNGKDLFIKDYHLKAMIRTKDCTCRCFFGRENCLQQICYSIGAIGKQHMWHKAEHALSGANGRSLAHHLCMSTRSNSSHLFSLLRDPESLIRRRNLGEPSSLFDFEEVMNNNQNQDPPPQKGPPPMVRPNGQAPRMMEELCQPSINGWGEPIAPIPIQATDFGLRHHTIQQVQNTCQFHRLPGDDANRHIDKFLKITQHMKQNGVSDDALRLSLFSYSLTHHAIAWYDRLPRNSIHSFDDMMRKFLSKYFPPSMDTINATTGGTFMQKTSEECYELIKNMTAHHNHWDTSTIRDETSRNISSTSTTETVGGYTQETAYATTGNYNSGGNSYQPQGDHNLLSYRSNNYLGPPDFNKPNVQNRFNQNQNQSYNPNQGNNQANYQNPGSNFNQRNNQNQVFNQNQGHRNNFNQAPTYQAPTHQLQVVPQVSEFQAYMKANVVVMKNMQTQMTSLTNSNLELKNMFGQFIKMNTASTSGRSSLPSNTVPNPWEDIKVITTRSGVTLAEPSVSPSCSSKEVDREP</sequence>
<dbReference type="PANTHER" id="PTHR33223:SF11">
    <property type="entry name" value="ELEMENT PROTEIN, PUTATIVE-RELATED"/>
    <property type="match status" value="1"/>
</dbReference>
<evidence type="ECO:0000256" key="1">
    <source>
        <dbReference type="SAM" id="MobiDB-lite"/>
    </source>
</evidence>
<proteinExistence type="predicted"/>
<keyword evidence="2" id="KW-0548">Nucleotidyltransferase</keyword>
<gene>
    <name evidence="2" type="ORF">Tci_388416</name>
</gene>
<feature type="region of interest" description="Disordered" evidence="1">
    <location>
        <begin position="176"/>
        <end position="199"/>
    </location>
</feature>
<feature type="compositionally biased region" description="Pro residues" evidence="1">
    <location>
        <begin position="183"/>
        <end position="194"/>
    </location>
</feature>
<evidence type="ECO:0000313" key="2">
    <source>
        <dbReference type="EMBL" id="GEY16442.1"/>
    </source>
</evidence>
<protein>
    <submittedName>
        <fullName evidence="2">Reverse transcriptase domain-containing protein</fullName>
    </submittedName>
</protein>
<dbReference type="PANTHER" id="PTHR33223">
    <property type="entry name" value="CCHC-TYPE DOMAIN-CONTAINING PROTEIN"/>
    <property type="match status" value="1"/>
</dbReference>
<feature type="compositionally biased region" description="Polar residues" evidence="1">
    <location>
        <begin position="365"/>
        <end position="414"/>
    </location>
</feature>
<reference evidence="2" key="1">
    <citation type="journal article" date="2019" name="Sci. Rep.">
        <title>Draft genome of Tanacetum cinerariifolium, the natural source of mosquito coil.</title>
        <authorList>
            <person name="Yamashiro T."/>
            <person name="Shiraishi A."/>
            <person name="Satake H."/>
            <person name="Nakayama K."/>
        </authorList>
    </citation>
    <scope>NUCLEOTIDE SEQUENCE</scope>
</reference>
<feature type="compositionally biased region" description="Low complexity" evidence="1">
    <location>
        <begin position="424"/>
        <end position="460"/>
    </location>
</feature>
<comment type="caution">
    <text evidence="2">The sequence shown here is derived from an EMBL/GenBank/DDBJ whole genome shotgun (WGS) entry which is preliminary data.</text>
</comment>
<dbReference type="EMBL" id="BKCJ010156691">
    <property type="protein sequence ID" value="GEY16442.1"/>
    <property type="molecule type" value="Genomic_DNA"/>
</dbReference>
<accession>A0A699HIU8</accession>